<dbReference type="NCBIfam" id="NF003705">
    <property type="entry name" value="PRK05322.1"/>
    <property type="match status" value="1"/>
</dbReference>
<keyword evidence="5 11" id="KW-0547">Nucleotide-binding</keyword>
<evidence type="ECO:0000259" key="13">
    <source>
        <dbReference type="Pfam" id="PF00288"/>
    </source>
</evidence>
<keyword evidence="2 11" id="KW-0963">Cytoplasm</keyword>
<dbReference type="Gene3D" id="3.30.70.890">
    <property type="entry name" value="GHMP kinase, C-terminal domain"/>
    <property type="match status" value="1"/>
</dbReference>
<accession>A0A434AUM1</accession>
<proteinExistence type="inferred from homology"/>
<dbReference type="PIRSF" id="PIRSF000530">
    <property type="entry name" value="Galactokinase"/>
    <property type="match status" value="1"/>
</dbReference>
<keyword evidence="3 11" id="KW-0808">Transferase</keyword>
<sequence>MNLDKLKHEFRNSYGDGVCSVYFSPGRVNLIGEHTDYNGGFVFPCALSFGTYFLIRRTKEGFFRFRSLNQMQDEKVNLNQLTSPLNRGNWVNYPLGVIAQFVKNGCHFETGADILIAGNVPNGAGLSSSASLELATGVAINDSYGFGKDQLTLVKYGQKSEHEFAGVLCGIMDQFASGMGKKDHAIYLNCDTLEYELVPVKLKGVKIVIGNTNSPHSLDSGKYNQRVAECKAAVDAISPFKKITKLGDLSLTEFNSLSDKIKDVTVLRRARHVISEIERTNQAVKALKDGDIMAFGLLMNASHNSLRDDYEVTGFELDSMVDAARKVKGVIGSRMTGGGFGGSTVSLVQEESVDEFIEKVGAEYTLKTGLVGEFYIAEIGDGGKRIE</sequence>
<evidence type="ECO:0000256" key="1">
    <source>
        <dbReference type="ARBA" id="ARBA00006566"/>
    </source>
</evidence>
<evidence type="ECO:0000259" key="14">
    <source>
        <dbReference type="Pfam" id="PF08544"/>
    </source>
</evidence>
<dbReference type="RefSeq" id="WP_127343909.1">
    <property type="nucleotide sequence ID" value="NZ_RJJX01000012.1"/>
</dbReference>
<dbReference type="EMBL" id="RJJX01000012">
    <property type="protein sequence ID" value="RUT78043.1"/>
    <property type="molecule type" value="Genomic_DNA"/>
</dbReference>
<keyword evidence="8 11" id="KW-0460">Magnesium</keyword>
<comment type="subcellular location">
    <subcellularLocation>
        <location evidence="11">Cytoplasm</location>
    </subcellularLocation>
</comment>
<dbReference type="GO" id="GO:0006012">
    <property type="term" value="P:galactose metabolic process"/>
    <property type="evidence" value="ECO:0007669"/>
    <property type="project" value="UniProtKB-UniRule"/>
</dbReference>
<dbReference type="PANTHER" id="PTHR10457:SF7">
    <property type="entry name" value="GALACTOKINASE-RELATED"/>
    <property type="match status" value="1"/>
</dbReference>
<dbReference type="OrthoDB" id="250531at2"/>
<dbReference type="AlphaFoldDB" id="A0A434AUM1"/>
<dbReference type="InterPro" id="IPR013750">
    <property type="entry name" value="GHMP_kinase_C_dom"/>
</dbReference>
<keyword evidence="6 11" id="KW-0418">Kinase</keyword>
<reference evidence="16 17" key="1">
    <citation type="submission" date="2018-11" db="EMBL/GenBank/DDBJ databases">
        <title>Parancylomarina longa gen. nov., sp. nov., isolated from sediments of southern Okinawa.</title>
        <authorList>
            <person name="Fu T."/>
        </authorList>
    </citation>
    <scope>NUCLEOTIDE SEQUENCE [LARGE SCALE GENOMIC DNA]</scope>
    <source>
        <strain evidence="16 17">T3-2 S1-C</strain>
    </source>
</reference>
<comment type="caution">
    <text evidence="16">The sequence shown here is derived from an EMBL/GenBank/DDBJ whole genome shotgun (WGS) entry which is preliminary data.</text>
</comment>
<keyword evidence="9 11" id="KW-0299">Galactose metabolism</keyword>
<dbReference type="GO" id="GO:0005524">
    <property type="term" value="F:ATP binding"/>
    <property type="evidence" value="ECO:0007669"/>
    <property type="project" value="UniProtKB-UniRule"/>
</dbReference>
<evidence type="ECO:0000256" key="6">
    <source>
        <dbReference type="ARBA" id="ARBA00022777"/>
    </source>
</evidence>
<dbReference type="InterPro" id="IPR019539">
    <property type="entry name" value="GalKase_N"/>
</dbReference>
<feature type="binding site" evidence="11">
    <location>
        <position position="161"/>
    </location>
    <ligand>
        <name>Mg(2+)</name>
        <dbReference type="ChEBI" id="CHEBI:18420"/>
    </ligand>
</feature>
<organism evidence="16 17">
    <name type="scientific">Ancylomarina longa</name>
    <dbReference type="NCBI Taxonomy" id="2487017"/>
    <lineage>
        <taxon>Bacteria</taxon>
        <taxon>Pseudomonadati</taxon>
        <taxon>Bacteroidota</taxon>
        <taxon>Bacteroidia</taxon>
        <taxon>Marinilabiliales</taxon>
        <taxon>Marinifilaceae</taxon>
        <taxon>Ancylomarina</taxon>
    </lineage>
</organism>
<dbReference type="EC" id="2.7.1.6" evidence="11 12"/>
<dbReference type="Pfam" id="PF10509">
    <property type="entry name" value="GalKase_gal_bdg"/>
    <property type="match status" value="1"/>
</dbReference>
<evidence type="ECO:0000256" key="9">
    <source>
        <dbReference type="ARBA" id="ARBA00023144"/>
    </source>
</evidence>
<evidence type="ECO:0000256" key="4">
    <source>
        <dbReference type="ARBA" id="ARBA00022723"/>
    </source>
</evidence>
<evidence type="ECO:0000259" key="15">
    <source>
        <dbReference type="Pfam" id="PF10509"/>
    </source>
</evidence>
<dbReference type="FunFam" id="3.30.230.10:FF:000017">
    <property type="entry name" value="Galactokinase"/>
    <property type="match status" value="1"/>
</dbReference>
<dbReference type="InterPro" id="IPR006203">
    <property type="entry name" value="GHMP_knse_ATP-bd_CS"/>
</dbReference>
<comment type="pathway">
    <text evidence="11">Carbohydrate metabolism; galactose metabolism.</text>
</comment>
<evidence type="ECO:0000256" key="8">
    <source>
        <dbReference type="ARBA" id="ARBA00022842"/>
    </source>
</evidence>
<feature type="domain" description="GHMP kinase C-terminal" evidence="14">
    <location>
        <begin position="283"/>
        <end position="364"/>
    </location>
</feature>
<dbReference type="Pfam" id="PF08544">
    <property type="entry name" value="GHMP_kinases_C"/>
    <property type="match status" value="1"/>
</dbReference>
<evidence type="ECO:0000256" key="2">
    <source>
        <dbReference type="ARBA" id="ARBA00022490"/>
    </source>
</evidence>
<dbReference type="FunFam" id="3.30.70.890:FF:000001">
    <property type="entry name" value="Galactokinase"/>
    <property type="match status" value="1"/>
</dbReference>
<feature type="domain" description="Galactokinase N-terminal" evidence="15">
    <location>
        <begin position="9"/>
        <end position="57"/>
    </location>
</feature>
<comment type="function">
    <text evidence="11">Catalyzes the transfer of the gamma-phosphate of ATP to D-galactose to form alpha-D-galactose-1-phosphate (Gal-1-P).</text>
</comment>
<dbReference type="PRINTS" id="PR00959">
    <property type="entry name" value="MEVGALKINASE"/>
</dbReference>
<dbReference type="InterPro" id="IPR022963">
    <property type="entry name" value="Galactokinase_bac"/>
</dbReference>
<feature type="site" description="Transition state stabilizer" evidence="11">
    <location>
        <position position="27"/>
    </location>
</feature>
<feature type="domain" description="GHMP kinase N-terminal" evidence="13">
    <location>
        <begin position="92"/>
        <end position="181"/>
    </location>
</feature>
<keyword evidence="10 11" id="KW-0119">Carbohydrate metabolism</keyword>
<protein>
    <recommendedName>
        <fullName evidence="11 12">Galactokinase</fullName>
        <ecNumber evidence="11 12">2.7.1.6</ecNumber>
    </recommendedName>
    <alternativeName>
        <fullName evidence="11">Galactose kinase</fullName>
    </alternativeName>
</protein>
<dbReference type="GO" id="GO:0004335">
    <property type="term" value="F:galactokinase activity"/>
    <property type="evidence" value="ECO:0007669"/>
    <property type="project" value="UniProtKB-UniRule"/>
</dbReference>
<dbReference type="PANTHER" id="PTHR10457">
    <property type="entry name" value="MEVALONATE KINASE/GALACTOKINASE"/>
    <property type="match status" value="1"/>
</dbReference>
<feature type="binding site" evidence="11">
    <location>
        <position position="67"/>
    </location>
    <ligand>
        <name>ATP</name>
        <dbReference type="ChEBI" id="CHEBI:30616"/>
    </ligand>
</feature>
<evidence type="ECO:0000313" key="16">
    <source>
        <dbReference type="EMBL" id="RUT78043.1"/>
    </source>
</evidence>
<dbReference type="InterPro" id="IPR019741">
    <property type="entry name" value="Galactokinase_CS"/>
</dbReference>
<evidence type="ECO:0000256" key="5">
    <source>
        <dbReference type="ARBA" id="ARBA00022741"/>
    </source>
</evidence>
<feature type="binding site" evidence="11">
    <location>
        <begin position="123"/>
        <end position="129"/>
    </location>
    <ligand>
        <name>ATP</name>
        <dbReference type="ChEBI" id="CHEBI:30616"/>
    </ligand>
</feature>
<dbReference type="GO" id="GO:0005829">
    <property type="term" value="C:cytosol"/>
    <property type="evidence" value="ECO:0007669"/>
    <property type="project" value="TreeGrafter"/>
</dbReference>
<dbReference type="PROSITE" id="PS00627">
    <property type="entry name" value="GHMP_KINASES_ATP"/>
    <property type="match status" value="1"/>
</dbReference>
<evidence type="ECO:0000256" key="12">
    <source>
        <dbReference type="NCBIfam" id="TIGR00131"/>
    </source>
</evidence>
<evidence type="ECO:0000256" key="3">
    <source>
        <dbReference type="ARBA" id="ARBA00022679"/>
    </source>
</evidence>
<dbReference type="NCBIfam" id="TIGR00131">
    <property type="entry name" value="gal_kin"/>
    <property type="match status" value="1"/>
</dbReference>
<feature type="binding site" evidence="11">
    <location>
        <position position="129"/>
    </location>
    <ligand>
        <name>Mg(2+)</name>
        <dbReference type="ChEBI" id="CHEBI:18420"/>
    </ligand>
</feature>
<feature type="binding site" evidence="11">
    <location>
        <begin position="33"/>
        <end position="36"/>
    </location>
    <ligand>
        <name>substrate</name>
    </ligand>
</feature>
<keyword evidence="17" id="KW-1185">Reference proteome</keyword>
<dbReference type="Pfam" id="PF00288">
    <property type="entry name" value="GHMP_kinases_N"/>
    <property type="match status" value="1"/>
</dbReference>
<dbReference type="SUPFAM" id="SSF54211">
    <property type="entry name" value="Ribosomal protein S5 domain 2-like"/>
    <property type="match status" value="1"/>
</dbReference>
<dbReference type="InterPro" id="IPR036554">
    <property type="entry name" value="GHMP_kinase_C_sf"/>
</dbReference>
<dbReference type="PROSITE" id="PS00106">
    <property type="entry name" value="GALACTOKINASE"/>
    <property type="match status" value="1"/>
</dbReference>
<comment type="similarity">
    <text evidence="1 11">Belongs to the GHMP kinase family. GalK subfamily.</text>
</comment>
<feature type="active site" description="Proton acceptor" evidence="11">
    <location>
        <position position="173"/>
    </location>
</feature>
<evidence type="ECO:0000313" key="17">
    <source>
        <dbReference type="Proteomes" id="UP000282985"/>
    </source>
</evidence>
<evidence type="ECO:0000256" key="11">
    <source>
        <dbReference type="HAMAP-Rule" id="MF_00246"/>
    </source>
</evidence>
<evidence type="ECO:0000256" key="10">
    <source>
        <dbReference type="ARBA" id="ARBA00023277"/>
    </source>
</evidence>
<dbReference type="SUPFAM" id="SSF55060">
    <property type="entry name" value="GHMP Kinase, C-terminal domain"/>
    <property type="match status" value="1"/>
</dbReference>
<dbReference type="PRINTS" id="PR00473">
    <property type="entry name" value="GALCTOKINASE"/>
</dbReference>
<dbReference type="UniPathway" id="UPA00214"/>
<dbReference type="Proteomes" id="UP000282985">
    <property type="component" value="Unassembled WGS sequence"/>
</dbReference>
<dbReference type="GO" id="GO:0000287">
    <property type="term" value="F:magnesium ion binding"/>
    <property type="evidence" value="ECO:0007669"/>
    <property type="project" value="UniProtKB-UniRule"/>
</dbReference>
<dbReference type="InterPro" id="IPR020568">
    <property type="entry name" value="Ribosomal_Su5_D2-typ_SF"/>
</dbReference>
<keyword evidence="4 11" id="KW-0479">Metal-binding</keyword>
<dbReference type="InterPro" id="IPR014721">
    <property type="entry name" value="Ribsml_uS5_D2-typ_fold_subgr"/>
</dbReference>
<comment type="catalytic activity">
    <reaction evidence="11">
        <text>alpha-D-galactose + ATP = alpha-D-galactose 1-phosphate + ADP + H(+)</text>
        <dbReference type="Rhea" id="RHEA:13553"/>
        <dbReference type="ChEBI" id="CHEBI:15378"/>
        <dbReference type="ChEBI" id="CHEBI:28061"/>
        <dbReference type="ChEBI" id="CHEBI:30616"/>
        <dbReference type="ChEBI" id="CHEBI:58336"/>
        <dbReference type="ChEBI" id="CHEBI:456216"/>
        <dbReference type="EC" id="2.7.1.6"/>
    </reaction>
</comment>
<dbReference type="InterPro" id="IPR000705">
    <property type="entry name" value="Galactokinase"/>
</dbReference>
<dbReference type="InterPro" id="IPR006206">
    <property type="entry name" value="Mevalonate/galactokinase"/>
</dbReference>
<feature type="binding site" evidence="11">
    <location>
        <position position="223"/>
    </location>
    <ligand>
        <name>substrate</name>
    </ligand>
</feature>
<gene>
    <name evidence="11" type="primary">galK</name>
    <name evidence="16" type="ORF">DLK05_10385</name>
</gene>
<keyword evidence="7 11" id="KW-0067">ATP-binding</keyword>
<dbReference type="HAMAP" id="MF_00246">
    <property type="entry name" value="Galactokinase"/>
    <property type="match status" value="1"/>
</dbReference>
<evidence type="ECO:0000256" key="7">
    <source>
        <dbReference type="ARBA" id="ARBA00022840"/>
    </source>
</evidence>
<dbReference type="InterPro" id="IPR006204">
    <property type="entry name" value="GHMP_kinase_N_dom"/>
</dbReference>
<name>A0A434AUM1_9BACT</name>
<dbReference type="Gene3D" id="3.30.230.10">
    <property type="match status" value="1"/>
</dbReference>